<keyword evidence="2" id="KW-0378">Hydrolase</keyword>
<dbReference type="Gene3D" id="1.10.30.50">
    <property type="match status" value="1"/>
</dbReference>
<dbReference type="GO" id="GO:0004519">
    <property type="term" value="F:endonuclease activity"/>
    <property type="evidence" value="ECO:0007669"/>
    <property type="project" value="UniProtKB-KW"/>
</dbReference>
<evidence type="ECO:0000259" key="1">
    <source>
        <dbReference type="SMART" id="SM00507"/>
    </source>
</evidence>
<evidence type="ECO:0000313" key="3">
    <source>
        <dbReference type="Proteomes" id="UP000663088"/>
    </source>
</evidence>
<gene>
    <name evidence="2" type="ORF">EM20IM_00525</name>
</gene>
<protein>
    <submittedName>
        <fullName evidence="2">HNH endonuclease</fullName>
    </submittedName>
</protein>
<dbReference type="InterPro" id="IPR052892">
    <property type="entry name" value="NA-targeting_endonuclease"/>
</dbReference>
<dbReference type="PANTHER" id="PTHR33877:SF2">
    <property type="entry name" value="OS07G0170200 PROTEIN"/>
    <property type="match status" value="1"/>
</dbReference>
<name>A0ABX7PVG4_9BACT</name>
<proteinExistence type="predicted"/>
<accession>A0ABX7PVG4</accession>
<dbReference type="InterPro" id="IPR029471">
    <property type="entry name" value="HNH_5"/>
</dbReference>
<dbReference type="InterPro" id="IPR003615">
    <property type="entry name" value="HNH_nuc"/>
</dbReference>
<dbReference type="PANTHER" id="PTHR33877">
    <property type="entry name" value="SLL1193 PROTEIN"/>
    <property type="match status" value="1"/>
</dbReference>
<sequence length="206" mass="24411">MLQQSSRDILNSSVLILNRLWQAVNWCTARRAFNLLYCGHAYVVHKNKDDFYTLDFFEWKEHSQEYNGNDVVHTVSFKIRVPKVILLLLFEKVPMKEVKFTRHNVFERDGYVCQYCGEKYETSYLNLDHIIPRERGGKTTWENVVCSCIWCNSKKGNRTPQEAGMKLLKKPKKPKWRPLFVSGKLPIEEAWQRFIDVNCWEVSLTE</sequence>
<keyword evidence="2" id="KW-0255">Endonuclease</keyword>
<evidence type="ECO:0000313" key="2">
    <source>
        <dbReference type="EMBL" id="QSR86892.1"/>
    </source>
</evidence>
<organism evidence="2 3">
    <name type="scientific">Candidatus Methylacidiphilum infernorum</name>
    <dbReference type="NCBI Taxonomy" id="511746"/>
    <lineage>
        <taxon>Bacteria</taxon>
        <taxon>Pseudomonadati</taxon>
        <taxon>Verrucomicrobiota</taxon>
        <taxon>Methylacidiphilae</taxon>
        <taxon>Methylacidiphilales</taxon>
        <taxon>Methylacidiphilaceae</taxon>
        <taxon>Methylacidiphilum (ex Ratnadevi et al. 2023)</taxon>
    </lineage>
</organism>
<dbReference type="Proteomes" id="UP000663088">
    <property type="component" value="Chromosome"/>
</dbReference>
<dbReference type="Pfam" id="PF14279">
    <property type="entry name" value="HNH_5"/>
    <property type="match status" value="1"/>
</dbReference>
<keyword evidence="2" id="KW-0540">Nuclease</keyword>
<keyword evidence="3" id="KW-1185">Reference proteome</keyword>
<reference evidence="2 3" key="1">
    <citation type="submission" date="2020-12" db="EMBL/GenBank/DDBJ databases">
        <authorList>
            <person name="Awala S.I."/>
            <person name="Gwak J.-H."/>
            <person name="Kim S.-J."/>
            <person name="Rhee S.-K."/>
        </authorList>
    </citation>
    <scope>NUCLEOTIDE SEQUENCE [LARGE SCALE GENOMIC DNA]</scope>
    <source>
        <strain evidence="2 3">IT5</strain>
    </source>
</reference>
<feature type="domain" description="HNH nuclease" evidence="1">
    <location>
        <begin position="100"/>
        <end position="153"/>
    </location>
</feature>
<dbReference type="SMART" id="SM00507">
    <property type="entry name" value="HNHc"/>
    <property type="match status" value="1"/>
</dbReference>
<dbReference type="EMBL" id="CP065956">
    <property type="protein sequence ID" value="QSR86892.1"/>
    <property type="molecule type" value="Genomic_DNA"/>
</dbReference>
<dbReference type="CDD" id="cd00085">
    <property type="entry name" value="HNHc"/>
    <property type="match status" value="1"/>
</dbReference>